<evidence type="ECO:0000259" key="5">
    <source>
        <dbReference type="SMART" id="SM00849"/>
    </source>
</evidence>
<dbReference type="SUPFAM" id="SSF56281">
    <property type="entry name" value="Metallo-hydrolase/oxidoreductase"/>
    <property type="match status" value="1"/>
</dbReference>
<name>A0ABY4X4V6_9SPHN</name>
<evidence type="ECO:0000256" key="4">
    <source>
        <dbReference type="ARBA" id="ARBA00022833"/>
    </source>
</evidence>
<evidence type="ECO:0000256" key="2">
    <source>
        <dbReference type="ARBA" id="ARBA00022723"/>
    </source>
</evidence>
<dbReference type="RefSeq" id="WP_252165740.1">
    <property type="nucleotide sequence ID" value="NZ_CP084930.1"/>
</dbReference>
<comment type="similarity">
    <text evidence="1">Belongs to the metallo-beta-lactamase superfamily.</text>
</comment>
<organism evidence="6 7">
    <name type="scientific">Sphingomonas morindae</name>
    <dbReference type="NCBI Taxonomy" id="1541170"/>
    <lineage>
        <taxon>Bacteria</taxon>
        <taxon>Pseudomonadati</taxon>
        <taxon>Pseudomonadota</taxon>
        <taxon>Alphaproteobacteria</taxon>
        <taxon>Sphingomonadales</taxon>
        <taxon>Sphingomonadaceae</taxon>
        <taxon>Sphingomonas</taxon>
    </lineage>
</organism>
<protein>
    <submittedName>
        <fullName evidence="6">MBL fold metallo-hydrolase</fullName>
    </submittedName>
</protein>
<evidence type="ECO:0000256" key="1">
    <source>
        <dbReference type="ARBA" id="ARBA00007749"/>
    </source>
</evidence>
<dbReference type="Proteomes" id="UP001056937">
    <property type="component" value="Chromosome 1"/>
</dbReference>
<evidence type="ECO:0000256" key="3">
    <source>
        <dbReference type="ARBA" id="ARBA00022801"/>
    </source>
</evidence>
<reference evidence="6" key="1">
    <citation type="journal article" date="2022" name="Toxins">
        <title>Genomic Analysis of Sphingopyxis sp. USTB-05 for Biodegrading Cyanobacterial Hepatotoxins.</title>
        <authorList>
            <person name="Liu C."/>
            <person name="Xu Q."/>
            <person name="Zhao Z."/>
            <person name="Zhang H."/>
            <person name="Liu X."/>
            <person name="Yin C."/>
            <person name="Liu Y."/>
            <person name="Yan H."/>
        </authorList>
    </citation>
    <scope>NUCLEOTIDE SEQUENCE</scope>
    <source>
        <strain evidence="6">NBD5</strain>
    </source>
</reference>
<dbReference type="InterPro" id="IPR001279">
    <property type="entry name" value="Metallo-B-lactamas"/>
</dbReference>
<evidence type="ECO:0000313" key="7">
    <source>
        <dbReference type="Proteomes" id="UP001056937"/>
    </source>
</evidence>
<keyword evidence="4" id="KW-0862">Zinc</keyword>
<dbReference type="EMBL" id="CP084930">
    <property type="protein sequence ID" value="USI71931.1"/>
    <property type="molecule type" value="Genomic_DNA"/>
</dbReference>
<dbReference type="Gene3D" id="3.60.15.10">
    <property type="entry name" value="Ribonuclease Z/Hydroxyacylglutathione hydrolase-like"/>
    <property type="match status" value="1"/>
</dbReference>
<dbReference type="InterPro" id="IPR051013">
    <property type="entry name" value="MBL_superfamily_lactonases"/>
</dbReference>
<sequence>MRVHHLNCGTDCPLGGALFDGRSVAPLGRLVCHCLLIETPRDGLVLVDTGYGLRDVEHPHRGPHPRITRFMRGLLNIRLRAEETARRQIEALGFDAGDVRHIVLTHLDFDHAGGLEDFPQARVHLLDAEWQAASGPRRGFVTRNRYRPRQFDSVRQWRRYGAQGASWFGFDAVRDLEGLPPEILMVPLPGHSWGHAGVAIERPEGWLLHAGDAYFYRGEMREAVRRCTPGLAAYQRMMEVDRTARLGNQARLRTLSRAHAAEVRLVCAHDATEFEHAAAGRLL</sequence>
<keyword evidence="3" id="KW-0378">Hydrolase</keyword>
<dbReference type="SMART" id="SM00849">
    <property type="entry name" value="Lactamase_B"/>
    <property type="match status" value="1"/>
</dbReference>
<keyword evidence="2" id="KW-0479">Metal-binding</keyword>
<accession>A0ABY4X4V6</accession>
<dbReference type="CDD" id="cd07742">
    <property type="entry name" value="metallo-hydrolase-like_MBL-fold"/>
    <property type="match status" value="1"/>
</dbReference>
<proteinExistence type="inferred from homology"/>
<dbReference type="PANTHER" id="PTHR42978:SF3">
    <property type="entry name" value="BLR3078 PROTEIN"/>
    <property type="match status" value="1"/>
</dbReference>
<dbReference type="Pfam" id="PF00753">
    <property type="entry name" value="Lactamase_B"/>
    <property type="match status" value="1"/>
</dbReference>
<feature type="domain" description="Metallo-beta-lactamase" evidence="5">
    <location>
        <begin position="31"/>
        <end position="269"/>
    </location>
</feature>
<keyword evidence="7" id="KW-1185">Reference proteome</keyword>
<evidence type="ECO:0000313" key="6">
    <source>
        <dbReference type="EMBL" id="USI71931.1"/>
    </source>
</evidence>
<dbReference type="PANTHER" id="PTHR42978">
    <property type="entry name" value="QUORUM-QUENCHING LACTONASE YTNP-RELATED-RELATED"/>
    <property type="match status" value="1"/>
</dbReference>
<dbReference type="InterPro" id="IPR036866">
    <property type="entry name" value="RibonucZ/Hydroxyglut_hydro"/>
</dbReference>
<gene>
    <name evidence="6" type="ORF">LHA26_11460</name>
</gene>